<dbReference type="Pfam" id="PF13174">
    <property type="entry name" value="TPR_6"/>
    <property type="match status" value="1"/>
</dbReference>
<dbReference type="EMBL" id="UOEJ01000037">
    <property type="protein sequence ID" value="VAV92878.1"/>
    <property type="molecule type" value="Genomic_DNA"/>
</dbReference>
<dbReference type="AlphaFoldDB" id="A0A3B0RX53"/>
<dbReference type="Gene3D" id="1.25.40.10">
    <property type="entry name" value="Tetratricopeptide repeat domain"/>
    <property type="match status" value="4"/>
</dbReference>
<accession>A0A3B0RX53</accession>
<reference evidence="1" key="1">
    <citation type="submission" date="2018-06" db="EMBL/GenBank/DDBJ databases">
        <authorList>
            <person name="Zhirakovskaya E."/>
        </authorList>
    </citation>
    <scope>NUCLEOTIDE SEQUENCE</scope>
</reference>
<dbReference type="InterPro" id="IPR011990">
    <property type="entry name" value="TPR-like_helical_dom_sf"/>
</dbReference>
<proteinExistence type="predicted"/>
<sequence length="965" mass="108204">MRFIRRKQRNKKHADSGSPLPLKLRFPGLFPLLAAVMLLTPMATSPLWAINADQPAQVEKDYEKALISFHNHENEKAVIHLKNALKGNPVHLPSRILMAEILIEQGNGDGAEIELNFSRERGADKDRLILLFGRAYILQGKNKYLLSVIHNGNREDNIETEISYLRGRAYFGDKKLANAKRSYQEALDRNPLFHKAKIGLAQVAAIHKQYGLALQYIDSALSADEPNPGAWLLKAKIFKLRGFNKEALEAINTALSLDDSNVLSRLTRAALYIDQKDFDKANDDVDIILNKIPREPRARYLKAVITAAQGNFSESKSNMTEIINILRSVPPEIMKANPTYYYLSALTNFQFGNLDEAREHLQKYLKVERNDISAMRLLGALEIQAGDFLAANIVLLRANRNQPDNPTILTMLGMAYLELDNNEKANYYLERVTRLLPDSSEGLTNLARGRMAIGSFDEAIKNLLKAEQHNFNSLDVKLLLVKAYQQSRQYDKAITIVRKLKDQEPDNAALLTLYGTAMGLAGNHSEARKSYQQALKLDQNNITSLIHLSRMDVVAGNSDVALDSLRKQMERSPDNPVLMQELGDIYKRRDDVRNALIWYEKAYLVNMKNFAALSNLVEGHILNDDSKSAIEVTSEFIRRFPKHADAYILSGKLYQRTGNPARAIKNFKLAADYAVKRGNALLILANAQLDNNDRSAARKTLHKTVAWDPELTEAYVALIKMAISDSDRESGFALIQNLRAITGNSDPAADILTGDMYLALKDFSKAEQAFLTALKTGDNPLAVMGLNKAYQKSGQINKAIAALEDWHGKYPEDLRVALSLGNAYKRAGQVKKAVDFHERLLESSPDMPLILNNAATTNFTAGHKDRAREYARRANEIMPDNAAILDTLAWIESQNGKPDVALPLLRKALVLQFSDPEIKYHLAITLDMLNRRTEAQKLLAEAVASRSDFPEKPAARKTLKLWQEG</sequence>
<dbReference type="PANTHER" id="PTHR12558:SF13">
    <property type="entry name" value="CELL DIVISION CYCLE PROTEIN 27 HOMOLOG"/>
    <property type="match status" value="1"/>
</dbReference>
<dbReference type="PROSITE" id="PS50005">
    <property type="entry name" value="TPR"/>
    <property type="match status" value="4"/>
</dbReference>
<name>A0A3B0RX53_9ZZZZ</name>
<dbReference type="Pfam" id="PF14559">
    <property type="entry name" value="TPR_19"/>
    <property type="match status" value="1"/>
</dbReference>
<protein>
    <submittedName>
        <fullName evidence="1">Uncharacterized protein</fullName>
    </submittedName>
</protein>
<dbReference type="SMART" id="SM00028">
    <property type="entry name" value="TPR"/>
    <property type="match status" value="19"/>
</dbReference>
<dbReference type="NCBIfam" id="TIGR02917">
    <property type="entry name" value="PEP_TPR_lipo"/>
    <property type="match status" value="1"/>
</dbReference>
<dbReference type="InterPro" id="IPR019734">
    <property type="entry name" value="TPR_rpt"/>
</dbReference>
<evidence type="ECO:0000313" key="1">
    <source>
        <dbReference type="EMBL" id="VAV92878.1"/>
    </source>
</evidence>
<dbReference type="Pfam" id="PF13176">
    <property type="entry name" value="TPR_7"/>
    <property type="match status" value="1"/>
</dbReference>
<dbReference type="InterPro" id="IPR014266">
    <property type="entry name" value="PEP-CTERM_TPR_PrsT"/>
</dbReference>
<organism evidence="1">
    <name type="scientific">hydrothermal vent metagenome</name>
    <dbReference type="NCBI Taxonomy" id="652676"/>
    <lineage>
        <taxon>unclassified sequences</taxon>
        <taxon>metagenomes</taxon>
        <taxon>ecological metagenomes</taxon>
    </lineage>
</organism>
<dbReference type="SUPFAM" id="SSF48452">
    <property type="entry name" value="TPR-like"/>
    <property type="match status" value="4"/>
</dbReference>
<dbReference type="Pfam" id="PF13432">
    <property type="entry name" value="TPR_16"/>
    <property type="match status" value="2"/>
</dbReference>
<dbReference type="PANTHER" id="PTHR12558">
    <property type="entry name" value="CELL DIVISION CYCLE 16,23,27"/>
    <property type="match status" value="1"/>
</dbReference>
<gene>
    <name evidence="1" type="ORF">MNBD_ALPHA01-470</name>
</gene>
<dbReference type="SUPFAM" id="SSF81901">
    <property type="entry name" value="HCP-like"/>
    <property type="match status" value="1"/>
</dbReference>
<dbReference type="Pfam" id="PF13181">
    <property type="entry name" value="TPR_8"/>
    <property type="match status" value="2"/>
</dbReference>